<dbReference type="Pfam" id="PF08238">
    <property type="entry name" value="Sel1"/>
    <property type="match status" value="2"/>
</dbReference>
<evidence type="ECO:0000313" key="6">
    <source>
        <dbReference type="Proteomes" id="UP000364291"/>
    </source>
</evidence>
<feature type="domain" description="Caspase family p20" evidence="2">
    <location>
        <begin position="35"/>
        <end position="166"/>
    </location>
</feature>
<name>A0A0G4JCV4_9BURK</name>
<dbReference type="SUPFAM" id="SSF81901">
    <property type="entry name" value="HCP-like"/>
    <property type="match status" value="1"/>
</dbReference>
<dbReference type="RefSeq" id="WP_048628140.1">
    <property type="nucleotide sequence ID" value="NZ_CABPSX010000008.1"/>
</dbReference>
<dbReference type="InterPro" id="IPR052039">
    <property type="entry name" value="Caspase-related_regulators"/>
</dbReference>
<dbReference type="Proteomes" id="UP000364291">
    <property type="component" value="Unassembled WGS sequence"/>
</dbReference>
<dbReference type="STRING" id="93218.XM39_06785"/>
<dbReference type="GeneID" id="47012670"/>
<dbReference type="GO" id="GO:0006508">
    <property type="term" value="P:proteolysis"/>
    <property type="evidence" value="ECO:0007669"/>
    <property type="project" value="InterPro"/>
</dbReference>
<dbReference type="SUPFAM" id="SSF52129">
    <property type="entry name" value="Caspase-like"/>
    <property type="match status" value="1"/>
</dbReference>
<proteinExistence type="predicted"/>
<dbReference type="InterPro" id="IPR006597">
    <property type="entry name" value="Sel1-like"/>
</dbReference>
<reference evidence="4 6" key="2">
    <citation type="submission" date="2019-08" db="EMBL/GenBank/DDBJ databases">
        <authorList>
            <person name="Peeters C."/>
        </authorList>
    </citation>
    <scope>NUCLEOTIDE SEQUENCE [LARGE SCALE GENOMIC DNA]</scope>
    <source>
        <strain evidence="4 6">LMG 18089</strain>
    </source>
</reference>
<feature type="chain" id="PRO_5015039317" evidence="1">
    <location>
        <begin position="29"/>
        <end position="498"/>
    </location>
</feature>
<dbReference type="Proteomes" id="UP000270216">
    <property type="component" value="Unassembled WGS sequence"/>
</dbReference>
<organism evidence="4 6">
    <name type="scientific">Pandoraea apista</name>
    <dbReference type="NCBI Taxonomy" id="93218"/>
    <lineage>
        <taxon>Bacteria</taxon>
        <taxon>Pseudomonadati</taxon>
        <taxon>Pseudomonadota</taxon>
        <taxon>Betaproteobacteria</taxon>
        <taxon>Burkholderiales</taxon>
        <taxon>Burkholderiaceae</taxon>
        <taxon>Pandoraea</taxon>
    </lineage>
</organism>
<feature type="signal peptide" evidence="1">
    <location>
        <begin position="1"/>
        <end position="28"/>
    </location>
</feature>
<dbReference type="InterPro" id="IPR029030">
    <property type="entry name" value="Caspase-like_dom_sf"/>
</dbReference>
<dbReference type="PANTHER" id="PTHR22576">
    <property type="entry name" value="MUCOSA ASSOCIATED LYMPHOID TISSUE LYMPHOMA TRANSLOCATION PROTEIN 1/PARACASPASE"/>
    <property type="match status" value="1"/>
</dbReference>
<dbReference type="InterPro" id="IPR001309">
    <property type="entry name" value="Pept_C14_p20"/>
</dbReference>
<evidence type="ECO:0000256" key="1">
    <source>
        <dbReference type="SAM" id="SignalP"/>
    </source>
</evidence>
<evidence type="ECO:0000313" key="4">
    <source>
        <dbReference type="EMBL" id="VVG72830.1"/>
    </source>
</evidence>
<dbReference type="PROSITE" id="PS50208">
    <property type="entry name" value="CASPASE_P20"/>
    <property type="match status" value="1"/>
</dbReference>
<evidence type="ECO:0000259" key="2">
    <source>
        <dbReference type="PROSITE" id="PS50208"/>
    </source>
</evidence>
<dbReference type="Gene3D" id="3.40.50.1460">
    <property type="match status" value="1"/>
</dbReference>
<dbReference type="EMBL" id="CABPSX010000008">
    <property type="protein sequence ID" value="VVG72830.1"/>
    <property type="molecule type" value="Genomic_DNA"/>
</dbReference>
<dbReference type="InterPro" id="IPR011990">
    <property type="entry name" value="TPR-like_helical_dom_sf"/>
</dbReference>
<dbReference type="OrthoDB" id="9768004at2"/>
<sequence length="498" mass="52792">MSMTSLLLRGLAIVLLGVSCFTSNPTYAGPAPQPARKVALVIGNSAYDGADRLISPANDVKLVGDTLRQLGFETRVATDLSQEEFKAAVAWLAQSSKGAQVSLFYFAGHGFESGGDNFLVPVHAGVPIRAMTRPILLDRAIRVGYVRSKVMPSAPTSFIAVIDACRVPSRGNAGPGLKPEKVGQGELIAFSTADQAPAFDSMRNFGSAIDNSPFAYYLAMNMKAPGATIKHTLDLVQQQVAELTGGQQRPWISSGLIGDVPLGAQYMVASSVPTGKAADVTRGGATRGTTPVPAAAVAASAPIAAQPAMPPGNAAAGVHVPPYLVDQLTKYRENANTPSVAPQQTPQAQRANAWDDAEARITQAAQRADRNDIAALRARGNDAAALTTLGMIYEYGYGVPRDPKAAVNLYKRAANTGYPIAQTLLGEIYFEGKLAQRDYAESEKWLARAASQDYTRARLDLAQVRATRGQGGANGMQNWADAASIMLDSVRRQQQYGR</sequence>
<dbReference type="PANTHER" id="PTHR22576:SF37">
    <property type="entry name" value="MUCOSA-ASSOCIATED LYMPHOID TISSUE LYMPHOMA TRANSLOCATION PROTEIN 1"/>
    <property type="match status" value="1"/>
</dbReference>
<keyword evidence="5" id="KW-1185">Reference proteome</keyword>
<dbReference type="EMBL" id="RWHX01000003">
    <property type="protein sequence ID" value="RSK85712.1"/>
    <property type="molecule type" value="Genomic_DNA"/>
</dbReference>
<keyword evidence="1" id="KW-0732">Signal</keyword>
<dbReference type="SMART" id="SM00671">
    <property type="entry name" value="SEL1"/>
    <property type="match status" value="2"/>
</dbReference>
<gene>
    <name evidence="4" type="primary">esiB_2</name>
    <name evidence="3" type="ORF">EJE83_03070</name>
    <name evidence="4" type="ORF">PAP18089_03831</name>
</gene>
<dbReference type="AlphaFoldDB" id="A0A0G4JCV4"/>
<evidence type="ECO:0000313" key="5">
    <source>
        <dbReference type="Proteomes" id="UP000270216"/>
    </source>
</evidence>
<dbReference type="Pfam" id="PF00656">
    <property type="entry name" value="Peptidase_C14"/>
    <property type="match status" value="1"/>
</dbReference>
<protein>
    <submittedName>
        <fullName evidence="4">Secretory immunoglobulin A-binding protein EsiB</fullName>
    </submittedName>
</protein>
<dbReference type="InterPro" id="IPR011600">
    <property type="entry name" value="Pept_C14_caspase"/>
</dbReference>
<evidence type="ECO:0000313" key="3">
    <source>
        <dbReference type="EMBL" id="RSK85712.1"/>
    </source>
</evidence>
<accession>A0A0G4JCV4</accession>
<reference evidence="3 5" key="1">
    <citation type="submission" date="2018-12" db="EMBL/GenBank/DDBJ databases">
        <title>Whole genome sequence of a Pandoraea apista isolate from a patient with cystic fibrosis.</title>
        <authorList>
            <person name="Kenna D.T."/>
            <person name="Turton J.F."/>
        </authorList>
    </citation>
    <scope>NUCLEOTIDE SEQUENCE [LARGE SCALE GENOMIC DNA]</scope>
    <source>
        <strain evidence="3 5">Pa13324</strain>
    </source>
</reference>
<dbReference type="GO" id="GO:0004197">
    <property type="term" value="F:cysteine-type endopeptidase activity"/>
    <property type="evidence" value="ECO:0007669"/>
    <property type="project" value="InterPro"/>
</dbReference>
<dbReference type="Gene3D" id="1.25.40.10">
    <property type="entry name" value="Tetratricopeptide repeat domain"/>
    <property type="match status" value="1"/>
</dbReference>